<dbReference type="Pfam" id="PF13579">
    <property type="entry name" value="Glyco_trans_4_4"/>
    <property type="match status" value="1"/>
</dbReference>
<evidence type="ECO:0000313" key="3">
    <source>
        <dbReference type="Proteomes" id="UP001595445"/>
    </source>
</evidence>
<dbReference type="Pfam" id="PF13692">
    <property type="entry name" value="Glyco_trans_1_4"/>
    <property type="match status" value="1"/>
</dbReference>
<dbReference type="GO" id="GO:0016757">
    <property type="term" value="F:glycosyltransferase activity"/>
    <property type="evidence" value="ECO:0007669"/>
    <property type="project" value="UniProtKB-KW"/>
</dbReference>
<dbReference type="CDD" id="cd03801">
    <property type="entry name" value="GT4_PimA-like"/>
    <property type="match status" value="1"/>
</dbReference>
<dbReference type="RefSeq" id="WP_354001326.1">
    <property type="nucleotide sequence ID" value="NZ_JAEACP010000010.1"/>
</dbReference>
<proteinExistence type="predicted"/>
<keyword evidence="2" id="KW-0808">Transferase</keyword>
<organism evidence="2 3">
    <name type="scientific">Tabrizicola soli</name>
    <dbReference type="NCBI Taxonomy" id="2185115"/>
    <lineage>
        <taxon>Bacteria</taxon>
        <taxon>Pseudomonadati</taxon>
        <taxon>Pseudomonadota</taxon>
        <taxon>Alphaproteobacteria</taxon>
        <taxon>Rhodobacterales</taxon>
        <taxon>Paracoccaceae</taxon>
        <taxon>Tabrizicola</taxon>
    </lineage>
</organism>
<dbReference type="InterPro" id="IPR050194">
    <property type="entry name" value="Glycosyltransferase_grp1"/>
</dbReference>
<protein>
    <submittedName>
        <fullName evidence="2">Glycosyltransferase family 4 protein</fullName>
        <ecNumber evidence="2">2.4.-.-</ecNumber>
    </submittedName>
</protein>
<sequence length="373" mass="39794">MRVAMLSQLYLPFLGGAEKQLSSVLERLPALGIEAMVIARRHDGSPVDDVVNGIPVHRIPVGTSRELASLTYTARALPVLRRFRPDVVHAHELRSPSTTAIAYRMLTGTPVVAKVLRGGSLGDVAALSRNRLGRLRLNRLLRSIDAFAVISDEIDGELAAFGVEDARRNFIPNGVDTDRYRPATAGERAAARAALGLGEGPVALFAGRLEPEKRAEQLAALWPQVRAAAPGAELLIAGTGAREAAVRRAAGEGVRVLGRHTDMPRLFAAADLFVLPSEAEGLSNAMLEAMASGLGCVATAVGAAPQLLGDRRGWLVPVDDGPALIRALTEALTDTGSGPDRRRALRRKVEENYSIDVTAARLAALYRRLARKA</sequence>
<feature type="domain" description="Glycosyltransferase subfamily 4-like N-terminal" evidence="1">
    <location>
        <begin position="15"/>
        <end position="174"/>
    </location>
</feature>
<dbReference type="Gene3D" id="3.40.50.2000">
    <property type="entry name" value="Glycogen Phosphorylase B"/>
    <property type="match status" value="2"/>
</dbReference>
<dbReference type="SUPFAM" id="SSF53756">
    <property type="entry name" value="UDP-Glycosyltransferase/glycogen phosphorylase"/>
    <property type="match status" value="1"/>
</dbReference>
<gene>
    <name evidence="2" type="ORF">ACFOD6_22000</name>
</gene>
<dbReference type="PANTHER" id="PTHR45947">
    <property type="entry name" value="SULFOQUINOVOSYL TRANSFERASE SQD2"/>
    <property type="match status" value="1"/>
</dbReference>
<dbReference type="EMBL" id="JBHRSM010000054">
    <property type="protein sequence ID" value="MFC3088722.1"/>
    <property type="molecule type" value="Genomic_DNA"/>
</dbReference>
<comment type="caution">
    <text evidence="2">The sequence shown here is derived from an EMBL/GenBank/DDBJ whole genome shotgun (WGS) entry which is preliminary data.</text>
</comment>
<reference evidence="3" key="1">
    <citation type="journal article" date="2019" name="Int. J. Syst. Evol. Microbiol.">
        <title>The Global Catalogue of Microorganisms (GCM) 10K type strain sequencing project: providing services to taxonomists for standard genome sequencing and annotation.</title>
        <authorList>
            <consortium name="The Broad Institute Genomics Platform"/>
            <consortium name="The Broad Institute Genome Sequencing Center for Infectious Disease"/>
            <person name="Wu L."/>
            <person name="Ma J."/>
        </authorList>
    </citation>
    <scope>NUCLEOTIDE SEQUENCE [LARGE SCALE GENOMIC DNA]</scope>
    <source>
        <strain evidence="3">KCTC 62102</strain>
    </source>
</reference>
<keyword evidence="2" id="KW-0328">Glycosyltransferase</keyword>
<dbReference type="EC" id="2.4.-.-" evidence="2"/>
<keyword evidence="3" id="KW-1185">Reference proteome</keyword>
<dbReference type="Proteomes" id="UP001595445">
    <property type="component" value="Unassembled WGS sequence"/>
</dbReference>
<accession>A0ABV7E294</accession>
<evidence type="ECO:0000313" key="2">
    <source>
        <dbReference type="EMBL" id="MFC3088722.1"/>
    </source>
</evidence>
<dbReference type="PANTHER" id="PTHR45947:SF3">
    <property type="entry name" value="SULFOQUINOVOSYL TRANSFERASE SQD2"/>
    <property type="match status" value="1"/>
</dbReference>
<dbReference type="InterPro" id="IPR028098">
    <property type="entry name" value="Glyco_trans_4-like_N"/>
</dbReference>
<evidence type="ECO:0000259" key="1">
    <source>
        <dbReference type="Pfam" id="PF13579"/>
    </source>
</evidence>
<name>A0ABV7E294_9RHOB</name>